<protein>
    <submittedName>
        <fullName evidence="3">Uncharacterized protein</fullName>
    </submittedName>
</protein>
<evidence type="ECO:0000313" key="2">
    <source>
        <dbReference type="EMBL" id="MCY9608115.1"/>
    </source>
</evidence>
<dbReference type="RefSeq" id="WP_087441505.1">
    <property type="nucleotide sequence ID" value="NZ_CABMNB010000020.1"/>
</dbReference>
<evidence type="ECO:0000256" key="1">
    <source>
        <dbReference type="SAM" id="Phobius"/>
    </source>
</evidence>
<keyword evidence="1" id="KW-0472">Membrane</keyword>
<keyword evidence="1" id="KW-0812">Transmembrane</keyword>
<evidence type="ECO:0000313" key="4">
    <source>
        <dbReference type="Proteomes" id="UP000315377"/>
    </source>
</evidence>
<gene>
    <name evidence="3" type="ORF">FLT43_18350</name>
    <name evidence="2" type="ORF">M5W83_13285</name>
</gene>
<dbReference type="Proteomes" id="UP001209276">
    <property type="component" value="Unassembled WGS sequence"/>
</dbReference>
<dbReference type="EMBL" id="JAMDMM010000024">
    <property type="protein sequence ID" value="MCY9608115.1"/>
    <property type="molecule type" value="Genomic_DNA"/>
</dbReference>
<feature type="transmembrane region" description="Helical" evidence="1">
    <location>
        <begin position="181"/>
        <end position="199"/>
    </location>
</feature>
<dbReference type="Proteomes" id="UP000315377">
    <property type="component" value="Chromosome"/>
</dbReference>
<reference evidence="2 5" key="2">
    <citation type="submission" date="2022-05" db="EMBL/GenBank/DDBJ databases">
        <title>Genome Sequencing of Bee-Associated Microbes.</title>
        <authorList>
            <person name="Dunlap C."/>
        </authorList>
    </citation>
    <scope>NUCLEOTIDE SEQUENCE [LARGE SCALE GENOMIC DNA]</scope>
    <source>
        <strain evidence="2 5">NRRL B-14613</strain>
    </source>
</reference>
<proteinExistence type="predicted"/>
<sequence length="275" mass="30755">MTTGSKGKPTEQLHDADYEAIRNLLKPYRVELPTDNEVERTIEALRKHVPVKPAAVPPAKRRWGELMRRAGADIAMFSRLYWLGCLILFGAGLWFTIAAAQSSYAAVILLAPLPFIIGLIEVFKGREQGVLEVELACKISVQEIMLSRLLFILLHSLVWNTCLSGLLYLVRDDFSLWSLTWSWFTPFIIVASISLWIAMRIRGTSAIMVLTAVWMALGMIVLTNSNVMPYLMGINIGITVIINAGALLLLIREGMHLVRRHSFIVEGSLNYGAND</sequence>
<name>A0AAP9J232_PANTH</name>
<keyword evidence="5" id="KW-1185">Reference proteome</keyword>
<dbReference type="EMBL" id="CP041405">
    <property type="protein sequence ID" value="QDM45217.1"/>
    <property type="molecule type" value="Genomic_DNA"/>
</dbReference>
<feature type="transmembrane region" description="Helical" evidence="1">
    <location>
        <begin position="206"/>
        <end position="224"/>
    </location>
</feature>
<evidence type="ECO:0000313" key="5">
    <source>
        <dbReference type="Proteomes" id="UP001209276"/>
    </source>
</evidence>
<evidence type="ECO:0000313" key="3">
    <source>
        <dbReference type="EMBL" id="QDM45217.1"/>
    </source>
</evidence>
<keyword evidence="1" id="KW-1133">Transmembrane helix</keyword>
<dbReference type="AlphaFoldDB" id="A0AAP9J232"/>
<feature type="transmembrane region" description="Helical" evidence="1">
    <location>
        <begin position="149"/>
        <end position="169"/>
    </location>
</feature>
<accession>A0AAP9J232</accession>
<organism evidence="3 4">
    <name type="scientific">Paenibacillus thiaminolyticus</name>
    <name type="common">Bacillus thiaminolyticus</name>
    <dbReference type="NCBI Taxonomy" id="49283"/>
    <lineage>
        <taxon>Bacteria</taxon>
        <taxon>Bacillati</taxon>
        <taxon>Bacillota</taxon>
        <taxon>Bacilli</taxon>
        <taxon>Bacillales</taxon>
        <taxon>Paenibacillaceae</taxon>
        <taxon>Paenibacillus</taxon>
    </lineage>
</organism>
<reference evidence="3 4" key="1">
    <citation type="submission" date="2019-07" db="EMBL/GenBank/DDBJ databases">
        <title>Paenibacillus thiaminolyticus NRRL B-4156.</title>
        <authorList>
            <person name="Hehnly C."/>
            <person name="Zhang L."/>
        </authorList>
    </citation>
    <scope>NUCLEOTIDE SEQUENCE [LARGE SCALE GENOMIC DNA]</scope>
    <source>
        <strain evidence="3 4">NRRL B-4156</strain>
    </source>
</reference>
<feature type="transmembrane region" description="Helical" evidence="1">
    <location>
        <begin position="230"/>
        <end position="251"/>
    </location>
</feature>
<feature type="transmembrane region" description="Helical" evidence="1">
    <location>
        <begin position="77"/>
        <end position="97"/>
    </location>
</feature>
<feature type="transmembrane region" description="Helical" evidence="1">
    <location>
        <begin position="103"/>
        <end position="123"/>
    </location>
</feature>
<dbReference type="GeneID" id="76997924"/>